<evidence type="ECO:0000256" key="1">
    <source>
        <dbReference type="SAM" id="Coils"/>
    </source>
</evidence>
<dbReference type="SUPFAM" id="SSF58100">
    <property type="entry name" value="Bacterial hemolysins"/>
    <property type="match status" value="1"/>
</dbReference>
<accession>A0A8J7I0F1</accession>
<reference evidence="3 4" key="1">
    <citation type="journal article" date="2021" name="Int. J. Syst. Evol. Microbiol.">
        <title>Amazonocrinis nigriterrae gen. nov., sp. nov., Atlanticothrix silvestris gen. nov., sp. nov. and Dendronalium phyllosphericum gen. nov., sp. nov., nostocacean cyanobacteria from Brazilian environments.</title>
        <authorList>
            <person name="Alvarenga D.O."/>
            <person name="Andreote A.P.D."/>
            <person name="Branco L.H.Z."/>
            <person name="Delbaje E."/>
            <person name="Cruz R.B."/>
            <person name="Varani A.M."/>
            <person name="Fiore M.F."/>
        </authorList>
    </citation>
    <scope>NUCLEOTIDE SEQUENCE [LARGE SCALE GENOMIC DNA]</scope>
    <source>
        <strain evidence="3 4">CENA67</strain>
    </source>
</reference>
<dbReference type="AlphaFoldDB" id="A0A8J7I0F1"/>
<keyword evidence="2" id="KW-0472">Membrane</keyword>
<keyword evidence="4" id="KW-1185">Reference proteome</keyword>
<feature type="coiled-coil region" evidence="1">
    <location>
        <begin position="218"/>
        <end position="252"/>
    </location>
</feature>
<dbReference type="CDD" id="cd22657">
    <property type="entry name" value="ClyA_XaxA-like"/>
    <property type="match status" value="1"/>
</dbReference>
<dbReference type="NCBIfam" id="NF033928">
    <property type="entry name" value="alph_xenorhab_A"/>
    <property type="match status" value="1"/>
</dbReference>
<dbReference type="EMBL" id="JAECZC010000075">
    <property type="protein sequence ID" value="MBH8565889.1"/>
    <property type="molecule type" value="Genomic_DNA"/>
</dbReference>
<evidence type="ECO:0000256" key="2">
    <source>
        <dbReference type="SAM" id="Phobius"/>
    </source>
</evidence>
<evidence type="ECO:0000313" key="3">
    <source>
        <dbReference type="EMBL" id="MBH8565889.1"/>
    </source>
</evidence>
<feature type="transmembrane region" description="Helical" evidence="2">
    <location>
        <begin position="249"/>
        <end position="272"/>
    </location>
</feature>
<keyword evidence="1" id="KW-0175">Coiled coil</keyword>
<organism evidence="3 4">
    <name type="scientific">Amazonocrinis nigriterrae CENA67</name>
    <dbReference type="NCBI Taxonomy" id="2794033"/>
    <lineage>
        <taxon>Bacteria</taxon>
        <taxon>Bacillati</taxon>
        <taxon>Cyanobacteriota</taxon>
        <taxon>Cyanophyceae</taxon>
        <taxon>Nostocales</taxon>
        <taxon>Nostocaceae</taxon>
        <taxon>Amazonocrinis</taxon>
        <taxon>Amazonocrinis nigriterrae</taxon>
    </lineage>
</organism>
<keyword evidence="2" id="KW-1133">Transmembrane helix</keyword>
<evidence type="ECO:0000313" key="4">
    <source>
        <dbReference type="Proteomes" id="UP000632766"/>
    </source>
</evidence>
<name>A0A8J7I0F1_9NOST</name>
<dbReference type="Proteomes" id="UP000632766">
    <property type="component" value="Unassembled WGS sequence"/>
</dbReference>
<sequence>MVLNQTIEQKQTIQNEEIISTYVQIALGTYPEVERSGGMILTQEDVINIKLYVKYGFALPEILAEVKSYLGYDAIGIAGLEPKDIQELFRGIKTNVSKWNGIEAAILTQSRELETFSSNIILVGDEIIQYIDEMPVTERMKKKIEEIGVIPPGMLFDFDPTDNEIATELVVWLADLKSEVETRKTDALSLKNKITDFKEEIGNILQPSLSRKIGLIKDNKLDEQIQDLAQQIEDKRKEIEQLEKDYDKYVGLAFSGLAGGLIGVAITGGIYGSKAEEARKNKNKAVAEKKSIN</sequence>
<keyword evidence="2" id="KW-0812">Transmembrane</keyword>
<dbReference type="Gene3D" id="1.20.1170.10">
    <property type="match status" value="1"/>
</dbReference>
<comment type="caution">
    <text evidence="3">The sequence shown here is derived from an EMBL/GenBank/DDBJ whole genome shotgun (WGS) entry which is preliminary data.</text>
</comment>
<dbReference type="RefSeq" id="WP_198127669.1">
    <property type="nucleotide sequence ID" value="NZ_JAECZC010000075.1"/>
</dbReference>
<protein>
    <submittedName>
        <fullName evidence="3">Alpha-xenorhabdolysin family binary toxin subunit A</fullName>
    </submittedName>
</protein>
<proteinExistence type="predicted"/>
<gene>
    <name evidence="3" type="ORF">I8748_27610</name>
</gene>